<dbReference type="Pfam" id="PF12146">
    <property type="entry name" value="Hydrolase_4"/>
    <property type="match status" value="1"/>
</dbReference>
<name>A0ABS6B467_9NOCA</name>
<dbReference type="Gene3D" id="3.40.50.1820">
    <property type="entry name" value="alpha/beta hydrolase"/>
    <property type="match status" value="1"/>
</dbReference>
<dbReference type="Proteomes" id="UP000733379">
    <property type="component" value="Unassembled WGS sequence"/>
</dbReference>
<dbReference type="EMBL" id="JAHKNI010000007">
    <property type="protein sequence ID" value="MBU3064004.1"/>
    <property type="molecule type" value="Genomic_DNA"/>
</dbReference>
<organism evidence="2 3">
    <name type="scientific">Nocardia albiluteola</name>
    <dbReference type="NCBI Taxonomy" id="2842303"/>
    <lineage>
        <taxon>Bacteria</taxon>
        <taxon>Bacillati</taxon>
        <taxon>Actinomycetota</taxon>
        <taxon>Actinomycetes</taxon>
        <taxon>Mycobacteriales</taxon>
        <taxon>Nocardiaceae</taxon>
        <taxon>Nocardia</taxon>
    </lineage>
</organism>
<gene>
    <name evidence="2" type="ORF">KO481_21035</name>
</gene>
<dbReference type="InterPro" id="IPR053145">
    <property type="entry name" value="AB_hydrolase_Est10"/>
</dbReference>
<dbReference type="GO" id="GO:0016787">
    <property type="term" value="F:hydrolase activity"/>
    <property type="evidence" value="ECO:0007669"/>
    <property type="project" value="UniProtKB-KW"/>
</dbReference>
<evidence type="ECO:0000313" key="3">
    <source>
        <dbReference type="Proteomes" id="UP000733379"/>
    </source>
</evidence>
<comment type="caution">
    <text evidence="2">The sequence shown here is derived from an EMBL/GenBank/DDBJ whole genome shotgun (WGS) entry which is preliminary data.</text>
</comment>
<proteinExistence type="predicted"/>
<feature type="domain" description="Serine aminopeptidase S33" evidence="1">
    <location>
        <begin position="173"/>
        <end position="356"/>
    </location>
</feature>
<accession>A0ABS6B467</accession>
<keyword evidence="2" id="KW-0378">Hydrolase</keyword>
<evidence type="ECO:0000313" key="2">
    <source>
        <dbReference type="EMBL" id="MBU3064004.1"/>
    </source>
</evidence>
<dbReference type="InterPro" id="IPR029058">
    <property type="entry name" value="AB_hydrolase_fold"/>
</dbReference>
<protein>
    <submittedName>
        <fullName evidence="2">Alpha/beta hydrolase</fullName>
    </submittedName>
</protein>
<dbReference type="InterPro" id="IPR022742">
    <property type="entry name" value="Hydrolase_4"/>
</dbReference>
<dbReference type="SUPFAM" id="SSF53474">
    <property type="entry name" value="alpha/beta-Hydrolases"/>
    <property type="match status" value="1"/>
</dbReference>
<sequence>MIPTQNEAVAVATTVMELLRAERFSEIEELFAPRLAAAVSANTVRLGWMSETARIGSVRGLGEITTAPLHDELMLAKIPVNGDNSGIEVHISVDDAGRLHGFRLAPPSESDWTPPKYASPRRFTEREVTLGSGPHAVSGTLTLPKGDRPRPGVVLIASGPNNRDVTTGPNKPFKDLAWGLASRGVAVVRFDKIGHAHAGVENVPGYTMVEEYLPHALAGARLLREQPGVDRVYLAGHSGGGKAAVRAAAAEPSIAGVIIMAGDTVPLPRSIMRTIEYLTELEPDPAPEMKTVAEATARAAAATEDPGLSPDTPGSELLFGMPASYWLDMRAFDQVATAAALERPILILQGGRDYQVTLAEDLAGWRAGLAGHPDTTIRILEADDHMFFRGSGRSTPADYQAPQHVDPEAVAAIADWLAPGRDRGRIARLLNHLAR</sequence>
<dbReference type="RefSeq" id="WP_215919007.1">
    <property type="nucleotide sequence ID" value="NZ_JAHKNI010000007.1"/>
</dbReference>
<reference evidence="2 3" key="1">
    <citation type="submission" date="2021-06" db="EMBL/GenBank/DDBJ databases">
        <title>Actinomycetes sequencing.</title>
        <authorList>
            <person name="Shan Q."/>
        </authorList>
    </citation>
    <scope>NUCLEOTIDE SEQUENCE [LARGE SCALE GENOMIC DNA]</scope>
    <source>
        <strain evidence="2 3">NEAU-G5</strain>
    </source>
</reference>
<evidence type="ECO:0000259" key="1">
    <source>
        <dbReference type="Pfam" id="PF12146"/>
    </source>
</evidence>
<dbReference type="PANTHER" id="PTHR43265:SF1">
    <property type="entry name" value="ESTERASE ESTD"/>
    <property type="match status" value="1"/>
</dbReference>
<keyword evidence="3" id="KW-1185">Reference proteome</keyword>
<dbReference type="PANTHER" id="PTHR43265">
    <property type="entry name" value="ESTERASE ESTD"/>
    <property type="match status" value="1"/>
</dbReference>